<comment type="caution">
    <text evidence="1">The sequence shown here is derived from an EMBL/GenBank/DDBJ whole genome shotgun (WGS) entry which is preliminary data.</text>
</comment>
<reference evidence="1 2" key="2">
    <citation type="journal article" date="2022" name="Mol. Ecol. Resour.">
        <title>The genomes of chicory, endive, great burdock and yacon provide insights into Asteraceae paleo-polyploidization history and plant inulin production.</title>
        <authorList>
            <person name="Fan W."/>
            <person name="Wang S."/>
            <person name="Wang H."/>
            <person name="Wang A."/>
            <person name="Jiang F."/>
            <person name="Liu H."/>
            <person name="Zhao H."/>
            <person name="Xu D."/>
            <person name="Zhang Y."/>
        </authorList>
    </citation>
    <scope>NUCLEOTIDE SEQUENCE [LARGE SCALE GENOMIC DNA]</scope>
    <source>
        <strain evidence="2">cv. Niubang</strain>
    </source>
</reference>
<proteinExistence type="predicted"/>
<evidence type="ECO:0000313" key="1">
    <source>
        <dbReference type="EMBL" id="KAI3673655.1"/>
    </source>
</evidence>
<sequence>MLKVIYTTLFYTGHYYRRQGWVVGVGVSLKKEVKDEGEESEMGGQRGVLGWGAHGLEKQTDKKERARERREKRRQEISLLRTIPFSGNQRWWSAETIAVVTGANRGIGFQITHQLALNGITVILTSREVAVGEESAKVLQEGGLNVGFHQLDIVDLESINSFCDWVKENYGGIDLLINNAGVNHNVGSENSVEAAEKVINTNYYGTKNMTKAAIPLMRPSAAGARIVSVTSRLGRLNGKRNRIMDDDLRQQLEDVDNLTEELIDATMTKFLEQVKDGTWTSGGWPQTNTDYSLSKIAVNAFTRVMAKKLSERPEGEKIYINCYCPGMVKTAMTGWAGQITPEEGADTAVWLSLLPDQAVSGKFFAERREIHF</sequence>
<dbReference type="EMBL" id="CM042061">
    <property type="protein sequence ID" value="KAI3673655.1"/>
    <property type="molecule type" value="Genomic_DNA"/>
</dbReference>
<protein>
    <submittedName>
        <fullName evidence="1">Uncharacterized protein</fullName>
    </submittedName>
</protein>
<dbReference type="Proteomes" id="UP001055879">
    <property type="component" value="Linkage Group LG15"/>
</dbReference>
<reference evidence="2" key="1">
    <citation type="journal article" date="2022" name="Mol. Ecol. Resour.">
        <title>The genomes of chicory, endive, great burdock and yacon provide insights into Asteraceae palaeo-polyploidization history and plant inulin production.</title>
        <authorList>
            <person name="Fan W."/>
            <person name="Wang S."/>
            <person name="Wang H."/>
            <person name="Wang A."/>
            <person name="Jiang F."/>
            <person name="Liu H."/>
            <person name="Zhao H."/>
            <person name="Xu D."/>
            <person name="Zhang Y."/>
        </authorList>
    </citation>
    <scope>NUCLEOTIDE SEQUENCE [LARGE SCALE GENOMIC DNA]</scope>
    <source>
        <strain evidence="2">cv. Niubang</strain>
    </source>
</reference>
<keyword evidence="2" id="KW-1185">Reference proteome</keyword>
<organism evidence="1 2">
    <name type="scientific">Arctium lappa</name>
    <name type="common">Greater burdock</name>
    <name type="synonym">Lappa major</name>
    <dbReference type="NCBI Taxonomy" id="4217"/>
    <lineage>
        <taxon>Eukaryota</taxon>
        <taxon>Viridiplantae</taxon>
        <taxon>Streptophyta</taxon>
        <taxon>Embryophyta</taxon>
        <taxon>Tracheophyta</taxon>
        <taxon>Spermatophyta</taxon>
        <taxon>Magnoliopsida</taxon>
        <taxon>eudicotyledons</taxon>
        <taxon>Gunneridae</taxon>
        <taxon>Pentapetalae</taxon>
        <taxon>asterids</taxon>
        <taxon>campanulids</taxon>
        <taxon>Asterales</taxon>
        <taxon>Asteraceae</taxon>
        <taxon>Carduoideae</taxon>
        <taxon>Cardueae</taxon>
        <taxon>Arctiinae</taxon>
        <taxon>Arctium</taxon>
    </lineage>
</organism>
<gene>
    <name evidence="1" type="ORF">L6452_39779</name>
</gene>
<name>A0ACB8XU36_ARCLA</name>
<accession>A0ACB8XU36</accession>
<evidence type="ECO:0000313" key="2">
    <source>
        <dbReference type="Proteomes" id="UP001055879"/>
    </source>
</evidence>